<keyword evidence="3" id="KW-0804">Transcription</keyword>
<dbReference type="InterPro" id="IPR036638">
    <property type="entry name" value="HLH_DNA-bd_sf"/>
</dbReference>
<evidence type="ECO:0000256" key="2">
    <source>
        <dbReference type="ARBA" id="ARBA00023015"/>
    </source>
</evidence>
<dbReference type="InterPro" id="IPR015660">
    <property type="entry name" value="MASH1/Ascl1a-like"/>
</dbReference>
<dbReference type="PANTHER" id="PTHR13935:SF90">
    <property type="entry name" value="TRANSCRIPTION FACTOR BHLH162"/>
    <property type="match status" value="1"/>
</dbReference>
<evidence type="ECO:0000256" key="3">
    <source>
        <dbReference type="ARBA" id="ARBA00023163"/>
    </source>
</evidence>
<feature type="domain" description="BHLH" evidence="6">
    <location>
        <begin position="37"/>
        <end position="90"/>
    </location>
</feature>
<dbReference type="GeneID" id="115750403"/>
<proteinExistence type="predicted"/>
<dbReference type="InterPro" id="IPR011598">
    <property type="entry name" value="bHLH_dom"/>
</dbReference>
<accession>A0ABM3H789</accession>
<dbReference type="RefSeq" id="XP_048132466.1">
    <property type="nucleotide sequence ID" value="XM_048276509.1"/>
</dbReference>
<gene>
    <name evidence="8" type="primary">LOC115750403</name>
</gene>
<name>A0ABM3H789_9MYRT</name>
<dbReference type="Gene3D" id="4.10.280.10">
    <property type="entry name" value="Helix-loop-helix DNA-binding domain"/>
    <property type="match status" value="1"/>
</dbReference>
<reference evidence="8" key="1">
    <citation type="submission" date="2025-08" db="UniProtKB">
        <authorList>
            <consortium name="RefSeq"/>
        </authorList>
    </citation>
    <scope>IDENTIFICATION</scope>
    <source>
        <tissue evidence="8">Leaf</tissue>
    </source>
</reference>
<sequence>MESNTLSALRFLSDIGCSGLGIQEFQVEGLMERKPCSSRPDRKTTERNRRNQMKGLLSRLHSLVPQQSSRESKLTLPDQLCEAANYIKNLQVKVEKMREHKEGLLEIEKINTTMNNGLMIGFKSPEIRIWKNGSILEVVLVTGLDGQFIFNKSVRVIHEEGADIVNASFSDVGDAMLHTIHAKVGDGDSSDVRISQRLQEVVNDMLTELHP</sequence>
<feature type="compositionally biased region" description="Basic and acidic residues" evidence="5">
    <location>
        <begin position="32"/>
        <end position="49"/>
    </location>
</feature>
<dbReference type="PROSITE" id="PS50888">
    <property type="entry name" value="BHLH"/>
    <property type="match status" value="1"/>
</dbReference>
<keyword evidence="7" id="KW-1185">Reference proteome</keyword>
<organism evidence="7 8">
    <name type="scientific">Rhodamnia argentea</name>
    <dbReference type="NCBI Taxonomy" id="178133"/>
    <lineage>
        <taxon>Eukaryota</taxon>
        <taxon>Viridiplantae</taxon>
        <taxon>Streptophyta</taxon>
        <taxon>Embryophyta</taxon>
        <taxon>Tracheophyta</taxon>
        <taxon>Spermatophyta</taxon>
        <taxon>Magnoliopsida</taxon>
        <taxon>eudicotyledons</taxon>
        <taxon>Gunneridae</taxon>
        <taxon>Pentapetalae</taxon>
        <taxon>rosids</taxon>
        <taxon>malvids</taxon>
        <taxon>Myrtales</taxon>
        <taxon>Myrtaceae</taxon>
        <taxon>Myrtoideae</taxon>
        <taxon>Myrteae</taxon>
        <taxon>Australasian group</taxon>
        <taxon>Rhodamnia</taxon>
    </lineage>
</organism>
<dbReference type="SUPFAM" id="SSF47459">
    <property type="entry name" value="HLH, helix-loop-helix DNA-binding domain"/>
    <property type="match status" value="1"/>
</dbReference>
<evidence type="ECO:0000313" key="7">
    <source>
        <dbReference type="Proteomes" id="UP000827889"/>
    </source>
</evidence>
<evidence type="ECO:0000313" key="8">
    <source>
        <dbReference type="RefSeq" id="XP_048132466.1"/>
    </source>
</evidence>
<keyword evidence="2" id="KW-0805">Transcription regulation</keyword>
<keyword evidence="4" id="KW-0539">Nucleus</keyword>
<evidence type="ECO:0000259" key="6">
    <source>
        <dbReference type="PROSITE" id="PS50888"/>
    </source>
</evidence>
<dbReference type="PANTHER" id="PTHR13935">
    <property type="entry name" value="ACHAETE-SCUTE TRANSCRIPTION FACTOR-RELATED"/>
    <property type="match status" value="1"/>
</dbReference>
<evidence type="ECO:0000256" key="1">
    <source>
        <dbReference type="ARBA" id="ARBA00004123"/>
    </source>
</evidence>
<feature type="region of interest" description="Disordered" evidence="5">
    <location>
        <begin position="32"/>
        <end position="52"/>
    </location>
</feature>
<dbReference type="Pfam" id="PF00010">
    <property type="entry name" value="HLH"/>
    <property type="match status" value="1"/>
</dbReference>
<evidence type="ECO:0000256" key="4">
    <source>
        <dbReference type="ARBA" id="ARBA00023242"/>
    </source>
</evidence>
<evidence type="ECO:0000256" key="5">
    <source>
        <dbReference type="SAM" id="MobiDB-lite"/>
    </source>
</evidence>
<comment type="subcellular location">
    <subcellularLocation>
        <location evidence="1">Nucleus</location>
    </subcellularLocation>
</comment>
<dbReference type="Proteomes" id="UP000827889">
    <property type="component" value="Chromosome 3"/>
</dbReference>
<protein>
    <submittedName>
        <fullName evidence="8">Transcription factor bHLH162-like isoform X3</fullName>
    </submittedName>
</protein>